<dbReference type="Gene3D" id="3.40.190.10">
    <property type="entry name" value="Periplasmic binding protein-like II"/>
    <property type="match status" value="1"/>
</dbReference>
<dbReference type="PANTHER" id="PTHR43649">
    <property type="entry name" value="ARABINOSE-BINDING PROTEIN-RELATED"/>
    <property type="match status" value="1"/>
</dbReference>
<name>A0A8I0GER4_9ACTO</name>
<dbReference type="PROSITE" id="PS51257">
    <property type="entry name" value="PROKAR_LIPOPROTEIN"/>
    <property type="match status" value="1"/>
</dbReference>
<dbReference type="InterPro" id="IPR050490">
    <property type="entry name" value="Bact_solute-bd_prot1"/>
</dbReference>
<comment type="similarity">
    <text evidence="2">Belongs to the bacterial solute-binding protein 1 family.</text>
</comment>
<dbReference type="InterPro" id="IPR006059">
    <property type="entry name" value="SBP"/>
</dbReference>
<evidence type="ECO:0000256" key="2">
    <source>
        <dbReference type="ARBA" id="ARBA00008520"/>
    </source>
</evidence>
<dbReference type="GO" id="GO:0030313">
    <property type="term" value="C:cell envelope"/>
    <property type="evidence" value="ECO:0007669"/>
    <property type="project" value="UniProtKB-SubCell"/>
</dbReference>
<feature type="signal peptide" evidence="5">
    <location>
        <begin position="1"/>
        <end position="29"/>
    </location>
</feature>
<evidence type="ECO:0000313" key="7">
    <source>
        <dbReference type="Proteomes" id="UP000627538"/>
    </source>
</evidence>
<dbReference type="PANTHER" id="PTHR43649:SF31">
    <property type="entry name" value="SN-GLYCEROL-3-PHOSPHATE-BINDING PERIPLASMIC PROTEIN UGPB"/>
    <property type="match status" value="1"/>
</dbReference>
<dbReference type="EMBL" id="JACRUO010000003">
    <property type="protein sequence ID" value="MBD3690153.1"/>
    <property type="molecule type" value="Genomic_DNA"/>
</dbReference>
<dbReference type="AlphaFoldDB" id="A0A8I0GER4"/>
<evidence type="ECO:0000256" key="5">
    <source>
        <dbReference type="SAM" id="SignalP"/>
    </source>
</evidence>
<comment type="subcellular location">
    <subcellularLocation>
        <location evidence="1">Cell envelope</location>
    </subcellularLocation>
</comment>
<feature type="chain" id="PRO_5034857005" evidence="5">
    <location>
        <begin position="30"/>
        <end position="457"/>
    </location>
</feature>
<protein>
    <submittedName>
        <fullName evidence="6">Sugar ABC transporter substrate-binding protein</fullName>
    </submittedName>
</protein>
<keyword evidence="3" id="KW-0813">Transport</keyword>
<dbReference type="CDD" id="cd13585">
    <property type="entry name" value="PBP2_TMBP_like"/>
    <property type="match status" value="1"/>
</dbReference>
<evidence type="ECO:0000313" key="6">
    <source>
        <dbReference type="EMBL" id="MBD3690153.1"/>
    </source>
</evidence>
<dbReference type="RefSeq" id="WP_191072269.1">
    <property type="nucleotide sequence ID" value="NZ_CP060506.1"/>
</dbReference>
<sequence>MRLKRLAAASSIAALAVGALTACTGEAGASGDKVTLKYWLWDSAQMPAYQTCIDDFEKEHPNIEVNLEQYGWDDYWTQITAGMVAEAAPDVFIDHTSQFGKFMGYDQLLDLKPYIERDKVDLGQYEPGLADMWKAPDGGMYGLPKDWDSEAVFYNEKMVADAGYTKEDLWNLTWNPDDGGTFEKFIAHLTIDKNGVRGDEPGFDKNNVETYGFSFNDSGAGYGQTQWSPFLLTTGWTYADKNPWGTKWNYADPRFKKTLQWYYSLIEKGYMPSLAQVTSGIGALDSIKAGAYATLVEGSWNTANVKDAAAKLQVMPTPIGVNGKRASVINSVGDSIYKGTRHPEEAWEFVKYMATPQCQNKVAEYAIVFPSISESSKLAVSAFEKNGFDAKAFSTHMEEGTGVTSPVTDRWAQLVSIMQPVTDEIMSGGSVDTLDQAAARVNETMKKSIGVTDKKKE</sequence>
<organism evidence="6 7">
    <name type="scientific">Nanchangia anserum</name>
    <dbReference type="NCBI Taxonomy" id="2692125"/>
    <lineage>
        <taxon>Bacteria</taxon>
        <taxon>Bacillati</taxon>
        <taxon>Actinomycetota</taxon>
        <taxon>Actinomycetes</taxon>
        <taxon>Actinomycetales</taxon>
        <taxon>Actinomycetaceae</taxon>
        <taxon>Nanchangia</taxon>
    </lineage>
</organism>
<gene>
    <name evidence="6" type="ORF">H8R10_07935</name>
</gene>
<proteinExistence type="inferred from homology"/>
<evidence type="ECO:0000256" key="4">
    <source>
        <dbReference type="ARBA" id="ARBA00022729"/>
    </source>
</evidence>
<dbReference type="SUPFAM" id="SSF53850">
    <property type="entry name" value="Periplasmic binding protein-like II"/>
    <property type="match status" value="1"/>
</dbReference>
<evidence type="ECO:0000256" key="1">
    <source>
        <dbReference type="ARBA" id="ARBA00004196"/>
    </source>
</evidence>
<keyword evidence="4 5" id="KW-0732">Signal</keyword>
<accession>A0A8I0GER4</accession>
<evidence type="ECO:0000256" key="3">
    <source>
        <dbReference type="ARBA" id="ARBA00022448"/>
    </source>
</evidence>
<keyword evidence="7" id="KW-1185">Reference proteome</keyword>
<reference evidence="6 7" key="1">
    <citation type="submission" date="2020-08" db="EMBL/GenBank/DDBJ databases">
        <title>Winkia gen. nov., sp. nov., isolated from faeces of the Anser albifrons in China.</title>
        <authorList>
            <person name="Liu Q."/>
        </authorList>
    </citation>
    <scope>NUCLEOTIDE SEQUENCE [LARGE SCALE GENOMIC DNA]</scope>
    <source>
        <strain evidence="6 7">C62</strain>
    </source>
</reference>
<comment type="caution">
    <text evidence="6">The sequence shown here is derived from an EMBL/GenBank/DDBJ whole genome shotgun (WGS) entry which is preliminary data.</text>
</comment>
<dbReference type="Pfam" id="PF13416">
    <property type="entry name" value="SBP_bac_8"/>
    <property type="match status" value="1"/>
</dbReference>
<dbReference type="Proteomes" id="UP000627538">
    <property type="component" value="Unassembled WGS sequence"/>
</dbReference>